<evidence type="ECO:0000313" key="8">
    <source>
        <dbReference type="Proteomes" id="UP001314229"/>
    </source>
</evidence>
<keyword evidence="8" id="KW-1185">Reference proteome</keyword>
<accession>A0AAV1N9G1</accession>
<dbReference type="AlphaFoldDB" id="A0AAV1N9G1"/>
<evidence type="ECO:0000256" key="5">
    <source>
        <dbReference type="SAM" id="MobiDB-lite"/>
    </source>
</evidence>
<name>A0AAV1N9G1_SCOSC</name>
<sequence>MATLNEDSKGKVEEEEDEIYKWIYNVNSTDDTEETEEVSSSPEQTPVYLNTDGGRTPHAVSGATKRLIMDALDDIPVLMVNIDPSEEKPWRKAGADISDYFNYGFDEESWKVYCRKQAKYCAVNRKKARTKITVQKGPTRHEKEEPCCSYLSSDSRTVLASSDRAGPEENQDVIAARHK</sequence>
<reference evidence="7 8" key="1">
    <citation type="submission" date="2024-01" db="EMBL/GenBank/DDBJ databases">
        <authorList>
            <person name="Alioto T."/>
            <person name="Alioto T."/>
            <person name="Gomez Garrido J."/>
        </authorList>
    </citation>
    <scope>NUCLEOTIDE SEQUENCE [LARGE SCALE GENOMIC DNA]</scope>
</reference>
<organism evidence="7 8">
    <name type="scientific">Scomber scombrus</name>
    <name type="common">Atlantic mackerel</name>
    <name type="synonym">Scomber vernalis</name>
    <dbReference type="NCBI Taxonomy" id="13677"/>
    <lineage>
        <taxon>Eukaryota</taxon>
        <taxon>Metazoa</taxon>
        <taxon>Chordata</taxon>
        <taxon>Craniata</taxon>
        <taxon>Vertebrata</taxon>
        <taxon>Euteleostomi</taxon>
        <taxon>Actinopterygii</taxon>
        <taxon>Neopterygii</taxon>
        <taxon>Teleostei</taxon>
        <taxon>Neoteleostei</taxon>
        <taxon>Acanthomorphata</taxon>
        <taxon>Pelagiaria</taxon>
        <taxon>Scombriformes</taxon>
        <taxon>Scombridae</taxon>
        <taxon>Scomber</taxon>
    </lineage>
</organism>
<feature type="domain" description="Pre-mRNA polyadenylation factor Fip1" evidence="6">
    <location>
        <begin position="80"/>
        <end position="119"/>
    </location>
</feature>
<evidence type="ECO:0000259" key="6">
    <source>
        <dbReference type="Pfam" id="PF05182"/>
    </source>
</evidence>
<comment type="caution">
    <text evidence="7">The sequence shown here is derived from an EMBL/GenBank/DDBJ whole genome shotgun (WGS) entry which is preliminary data.</text>
</comment>
<keyword evidence="3" id="KW-0507">mRNA processing</keyword>
<keyword evidence="4" id="KW-0539">Nucleus</keyword>
<gene>
    <name evidence="7" type="ORF">FSCOSCO3_A017069</name>
</gene>
<comment type="similarity">
    <text evidence="2">Belongs to the FIP1 family.</text>
</comment>
<dbReference type="GO" id="GO:0005634">
    <property type="term" value="C:nucleus"/>
    <property type="evidence" value="ECO:0007669"/>
    <property type="project" value="UniProtKB-SubCell"/>
</dbReference>
<evidence type="ECO:0000256" key="1">
    <source>
        <dbReference type="ARBA" id="ARBA00004123"/>
    </source>
</evidence>
<evidence type="ECO:0000313" key="7">
    <source>
        <dbReference type="EMBL" id="CAK6956111.1"/>
    </source>
</evidence>
<dbReference type="EMBL" id="CAWUFR010000024">
    <property type="protein sequence ID" value="CAK6956111.1"/>
    <property type="molecule type" value="Genomic_DNA"/>
</dbReference>
<evidence type="ECO:0000256" key="4">
    <source>
        <dbReference type="ARBA" id="ARBA00023242"/>
    </source>
</evidence>
<dbReference type="PANTHER" id="PTHR36884:SF4">
    <property type="entry name" value="FIP1[III]-LIKE PROTEIN"/>
    <property type="match status" value="1"/>
</dbReference>
<feature type="region of interest" description="Disordered" evidence="5">
    <location>
        <begin position="30"/>
        <end position="57"/>
    </location>
</feature>
<evidence type="ECO:0000256" key="2">
    <source>
        <dbReference type="ARBA" id="ARBA00007459"/>
    </source>
</evidence>
<dbReference type="Pfam" id="PF05182">
    <property type="entry name" value="Fip1"/>
    <property type="match status" value="1"/>
</dbReference>
<dbReference type="Proteomes" id="UP001314229">
    <property type="component" value="Unassembled WGS sequence"/>
</dbReference>
<protein>
    <submittedName>
        <fullName evidence="7">Pre-mRNA 3'-end-processing factor FIP1 isoform X3</fullName>
    </submittedName>
</protein>
<dbReference type="InterPro" id="IPR044976">
    <property type="entry name" value="FIPS5/FIPS3-like"/>
</dbReference>
<dbReference type="InterPro" id="IPR007854">
    <property type="entry name" value="Fip1_dom"/>
</dbReference>
<evidence type="ECO:0000256" key="3">
    <source>
        <dbReference type="ARBA" id="ARBA00022664"/>
    </source>
</evidence>
<dbReference type="GO" id="GO:0006397">
    <property type="term" value="P:mRNA processing"/>
    <property type="evidence" value="ECO:0007669"/>
    <property type="project" value="UniProtKB-KW"/>
</dbReference>
<feature type="compositionally biased region" description="Low complexity" evidence="5">
    <location>
        <begin position="38"/>
        <end position="47"/>
    </location>
</feature>
<proteinExistence type="inferred from homology"/>
<comment type="subcellular location">
    <subcellularLocation>
        <location evidence="1">Nucleus</location>
    </subcellularLocation>
</comment>
<feature type="region of interest" description="Disordered" evidence="5">
    <location>
        <begin position="157"/>
        <end position="179"/>
    </location>
</feature>
<dbReference type="PANTHER" id="PTHR36884">
    <property type="entry name" value="FIP1[III]-LIKE PROTEIN"/>
    <property type="match status" value="1"/>
</dbReference>